<dbReference type="EMBL" id="JBHUDJ010000011">
    <property type="protein sequence ID" value="MFD1588376.1"/>
    <property type="molecule type" value="Genomic_DNA"/>
</dbReference>
<organism evidence="2 3">
    <name type="scientific">Halorientalis brevis</name>
    <dbReference type="NCBI Taxonomy" id="1126241"/>
    <lineage>
        <taxon>Archaea</taxon>
        <taxon>Methanobacteriati</taxon>
        <taxon>Methanobacteriota</taxon>
        <taxon>Stenosarchaea group</taxon>
        <taxon>Halobacteria</taxon>
        <taxon>Halobacteriales</taxon>
        <taxon>Haloarculaceae</taxon>
        <taxon>Halorientalis</taxon>
    </lineage>
</organism>
<protein>
    <submittedName>
        <fullName evidence="2">Uncharacterized protein</fullName>
    </submittedName>
</protein>
<gene>
    <name evidence="2" type="ORF">ACFR9U_15445</name>
</gene>
<sequence length="83" mass="9403">MPICPGCEREVSHDELNVHVQHCPYLNGGNDVAMAAIEQLDRRLSTVEQSLQLRIRQLETELEPPVTGPRRASSRSREQNNKP</sequence>
<name>A0ABD6CFB0_9EURY</name>
<comment type="caution">
    <text evidence="2">The sequence shown here is derived from an EMBL/GenBank/DDBJ whole genome shotgun (WGS) entry which is preliminary data.</text>
</comment>
<evidence type="ECO:0000313" key="3">
    <source>
        <dbReference type="Proteomes" id="UP001597119"/>
    </source>
</evidence>
<reference evidence="2 3" key="1">
    <citation type="journal article" date="2019" name="Int. J. Syst. Evol. Microbiol.">
        <title>The Global Catalogue of Microorganisms (GCM) 10K type strain sequencing project: providing services to taxonomists for standard genome sequencing and annotation.</title>
        <authorList>
            <consortium name="The Broad Institute Genomics Platform"/>
            <consortium name="The Broad Institute Genome Sequencing Center for Infectious Disease"/>
            <person name="Wu L."/>
            <person name="Ma J."/>
        </authorList>
    </citation>
    <scope>NUCLEOTIDE SEQUENCE [LARGE SCALE GENOMIC DNA]</scope>
    <source>
        <strain evidence="2 3">CGMCC 1.12125</strain>
    </source>
</reference>
<dbReference type="RefSeq" id="WP_247381428.1">
    <property type="nucleotide sequence ID" value="NZ_JALLGV010000010.1"/>
</dbReference>
<keyword evidence="3" id="KW-1185">Reference proteome</keyword>
<evidence type="ECO:0000313" key="2">
    <source>
        <dbReference type="EMBL" id="MFD1588376.1"/>
    </source>
</evidence>
<dbReference type="Proteomes" id="UP001597119">
    <property type="component" value="Unassembled WGS sequence"/>
</dbReference>
<evidence type="ECO:0000256" key="1">
    <source>
        <dbReference type="SAM" id="MobiDB-lite"/>
    </source>
</evidence>
<dbReference type="AlphaFoldDB" id="A0ABD6CFB0"/>
<proteinExistence type="predicted"/>
<feature type="region of interest" description="Disordered" evidence="1">
    <location>
        <begin position="59"/>
        <end position="83"/>
    </location>
</feature>
<accession>A0ABD6CFB0</accession>